<dbReference type="AlphaFoldDB" id="V6LFQ2"/>
<keyword evidence="1" id="KW-1133">Transmembrane helix</keyword>
<name>V6LFQ2_9EUKA</name>
<feature type="transmembrane region" description="Helical" evidence="1">
    <location>
        <begin position="59"/>
        <end position="82"/>
    </location>
</feature>
<protein>
    <submittedName>
        <fullName evidence="2">Transmembrane domain-containing protein</fullName>
    </submittedName>
</protein>
<reference evidence="2" key="1">
    <citation type="journal article" date="2014" name="PLoS Genet.">
        <title>The Genome of Spironucleus salmonicida Highlights a Fish Pathogen Adapted to Fluctuating Environments.</title>
        <authorList>
            <person name="Xu F."/>
            <person name="Jerlstrom-Hultqvist J."/>
            <person name="Einarsson E."/>
            <person name="Astvaldsson A."/>
            <person name="Svard S.G."/>
            <person name="Andersson J.O."/>
        </authorList>
    </citation>
    <scope>NUCLEOTIDE SEQUENCE</scope>
</reference>
<keyword evidence="1" id="KW-0472">Membrane</keyword>
<feature type="transmembrane region" description="Helical" evidence="1">
    <location>
        <begin position="175"/>
        <end position="193"/>
    </location>
</feature>
<accession>V6LFQ2</accession>
<sequence length="279" mass="32196">MFYYTFVLINNGQCTNRAFSSSSRVDSRWSSQGSSGTLFRIAFTSYCAMASQMSYGRPMVFLVTLLISLTILTTLTMTLLVYQRINQFWIPSSLDKTFDKSKSKSFCQEIQVKIFVIQVQNESVKIDGQCTNRAFSSSSRVDSRWSSQGSSVTLFRIAFTSYCAMASQMSYDRPMAFSVTLLISLTILTTLTMTQCFQNFSKSFFKLMKIVSRVMATSSRNYQFQKAIKLEFIILYDLQVLNKEKLVYKNYSSSSKSISQDYYKFYSSLFYKTVQKFQY</sequence>
<proteinExistence type="predicted"/>
<keyword evidence="1 2" id="KW-0812">Transmembrane</keyword>
<dbReference type="EMBL" id="KI546139">
    <property type="protein sequence ID" value="EST43375.1"/>
    <property type="molecule type" value="Genomic_DNA"/>
</dbReference>
<gene>
    <name evidence="2" type="ORF">SS50377_17055</name>
</gene>
<evidence type="ECO:0000313" key="2">
    <source>
        <dbReference type="EMBL" id="EST43375.1"/>
    </source>
</evidence>
<evidence type="ECO:0000256" key="1">
    <source>
        <dbReference type="SAM" id="Phobius"/>
    </source>
</evidence>
<organism evidence="2">
    <name type="scientific">Spironucleus salmonicida</name>
    <dbReference type="NCBI Taxonomy" id="348837"/>
    <lineage>
        <taxon>Eukaryota</taxon>
        <taxon>Metamonada</taxon>
        <taxon>Diplomonadida</taxon>
        <taxon>Hexamitidae</taxon>
        <taxon>Hexamitinae</taxon>
        <taxon>Spironucleus</taxon>
    </lineage>
</organism>